<evidence type="ECO:0000313" key="2">
    <source>
        <dbReference type="Proteomes" id="UP000669179"/>
    </source>
</evidence>
<sequence>MLRLYDHRTGQAEELPRVLRIHVLNGAGHRALIVADLLQRVADRGGRRSRVTSAPYFAATDTAWDDYGIRPFAVLDPDDPTPDADVYVCPEGAAGPTEGRRMDIPHETGSWQAAKDSLAVRLAILDTHYRDRLHLTPETHAKAAERLDAWRHQVAEWANSPGRPMDRSYAAEAEEALAGDLDSPKALAVLDRLAADPGLAPGTKLETFIHMDMLLGLNLEALIGRV</sequence>
<dbReference type="AlphaFoldDB" id="A0A939T8U4"/>
<name>A0A939T8U4_9ACTN</name>
<organism evidence="1 2">
    <name type="scientific">Actinomadura barringtoniae</name>
    <dbReference type="NCBI Taxonomy" id="1427535"/>
    <lineage>
        <taxon>Bacteria</taxon>
        <taxon>Bacillati</taxon>
        <taxon>Actinomycetota</taxon>
        <taxon>Actinomycetes</taxon>
        <taxon>Streptosporangiales</taxon>
        <taxon>Thermomonosporaceae</taxon>
        <taxon>Actinomadura</taxon>
    </lineage>
</organism>
<dbReference type="EMBL" id="JAGEOJ010000027">
    <property type="protein sequence ID" value="MBO2454538.1"/>
    <property type="molecule type" value="Genomic_DNA"/>
</dbReference>
<keyword evidence="2" id="KW-1185">Reference proteome</keyword>
<accession>A0A939T8U4</accession>
<gene>
    <name evidence="1" type="ORF">J4573_46145</name>
</gene>
<comment type="caution">
    <text evidence="1">The sequence shown here is derived from an EMBL/GenBank/DDBJ whole genome shotgun (WGS) entry which is preliminary data.</text>
</comment>
<dbReference type="RefSeq" id="WP_208262747.1">
    <property type="nucleotide sequence ID" value="NZ_JAGEOJ010000027.1"/>
</dbReference>
<proteinExistence type="predicted"/>
<evidence type="ECO:0000313" key="1">
    <source>
        <dbReference type="EMBL" id="MBO2454538.1"/>
    </source>
</evidence>
<dbReference type="Proteomes" id="UP000669179">
    <property type="component" value="Unassembled WGS sequence"/>
</dbReference>
<reference evidence="1" key="1">
    <citation type="submission" date="2021-03" db="EMBL/GenBank/DDBJ databases">
        <authorList>
            <person name="Kanchanasin P."/>
            <person name="Saeng-In P."/>
            <person name="Phongsopitanun W."/>
            <person name="Yuki M."/>
            <person name="Kudo T."/>
            <person name="Ohkuma M."/>
            <person name="Tanasupawat S."/>
        </authorList>
    </citation>
    <scope>NUCLEOTIDE SEQUENCE</scope>
    <source>
        <strain evidence="1">GKU 128</strain>
    </source>
</reference>
<dbReference type="Gene3D" id="1.20.120.640">
    <property type="entry name" value="Anticodon-binding domain of a subclass of class I aminoacyl-tRNA synthetases"/>
    <property type="match status" value="1"/>
</dbReference>
<protein>
    <submittedName>
        <fullName evidence="1">Uncharacterized protein</fullName>
    </submittedName>
</protein>